<keyword evidence="4 6" id="KW-1133">Transmembrane helix</keyword>
<evidence type="ECO:0000256" key="3">
    <source>
        <dbReference type="ARBA" id="ARBA00022692"/>
    </source>
</evidence>
<organism evidence="8 9">
    <name type="scientific">Sphingomonas jinjuensis</name>
    <dbReference type="NCBI Taxonomy" id="535907"/>
    <lineage>
        <taxon>Bacteria</taxon>
        <taxon>Pseudomonadati</taxon>
        <taxon>Pseudomonadota</taxon>
        <taxon>Alphaproteobacteria</taxon>
        <taxon>Sphingomonadales</taxon>
        <taxon>Sphingomonadaceae</taxon>
        <taxon>Sphingomonas</taxon>
    </lineage>
</organism>
<keyword evidence="3 6" id="KW-0812">Transmembrane</keyword>
<dbReference type="AlphaFoldDB" id="A0A840F589"/>
<dbReference type="RefSeq" id="WP_183984982.1">
    <property type="nucleotide sequence ID" value="NZ_JACIEV010000006.1"/>
</dbReference>
<comment type="caution">
    <text evidence="8">The sequence shown here is derived from an EMBL/GenBank/DDBJ whole genome shotgun (WGS) entry which is preliminary data.</text>
</comment>
<dbReference type="PANTHER" id="PTHR38459">
    <property type="entry name" value="PROPHAGE BACTOPRENOL-LINKED GLUCOSE TRANSLOCASE HOMOLOG"/>
    <property type="match status" value="1"/>
</dbReference>
<comment type="similarity">
    <text evidence="2">Belongs to the GtrA family.</text>
</comment>
<feature type="transmembrane region" description="Helical" evidence="6">
    <location>
        <begin position="76"/>
        <end position="102"/>
    </location>
</feature>
<dbReference type="Proteomes" id="UP000529795">
    <property type="component" value="Unassembled WGS sequence"/>
</dbReference>
<evidence type="ECO:0000313" key="8">
    <source>
        <dbReference type="EMBL" id="MBB4154453.1"/>
    </source>
</evidence>
<feature type="transmembrane region" description="Helical" evidence="6">
    <location>
        <begin position="14"/>
        <end position="35"/>
    </location>
</feature>
<dbReference type="Pfam" id="PF04138">
    <property type="entry name" value="GtrA_DPMS_TM"/>
    <property type="match status" value="1"/>
</dbReference>
<evidence type="ECO:0000256" key="4">
    <source>
        <dbReference type="ARBA" id="ARBA00022989"/>
    </source>
</evidence>
<keyword evidence="5 6" id="KW-0472">Membrane</keyword>
<dbReference type="InterPro" id="IPR051401">
    <property type="entry name" value="GtrA_CellWall_Glycosyl"/>
</dbReference>
<evidence type="ECO:0000256" key="1">
    <source>
        <dbReference type="ARBA" id="ARBA00004141"/>
    </source>
</evidence>
<dbReference type="PANTHER" id="PTHR38459:SF1">
    <property type="entry name" value="PROPHAGE BACTOPRENOL-LINKED GLUCOSE TRANSLOCASE HOMOLOG"/>
    <property type="match status" value="1"/>
</dbReference>
<keyword evidence="9" id="KW-1185">Reference proteome</keyword>
<dbReference type="EMBL" id="JACIEV010000006">
    <property type="protein sequence ID" value="MBB4154453.1"/>
    <property type="molecule type" value="Genomic_DNA"/>
</dbReference>
<reference evidence="8 9" key="1">
    <citation type="submission" date="2020-08" db="EMBL/GenBank/DDBJ databases">
        <title>Genomic Encyclopedia of Type Strains, Phase IV (KMG-IV): sequencing the most valuable type-strain genomes for metagenomic binning, comparative biology and taxonomic classification.</title>
        <authorList>
            <person name="Goeker M."/>
        </authorList>
    </citation>
    <scope>NUCLEOTIDE SEQUENCE [LARGE SCALE GENOMIC DNA]</scope>
    <source>
        <strain evidence="8 9">YC6723</strain>
    </source>
</reference>
<dbReference type="InterPro" id="IPR007267">
    <property type="entry name" value="GtrA_DPMS_TM"/>
</dbReference>
<evidence type="ECO:0000256" key="2">
    <source>
        <dbReference type="ARBA" id="ARBA00009399"/>
    </source>
</evidence>
<comment type="subcellular location">
    <subcellularLocation>
        <location evidence="1">Membrane</location>
        <topology evidence="1">Multi-pass membrane protein</topology>
    </subcellularLocation>
</comment>
<evidence type="ECO:0000256" key="5">
    <source>
        <dbReference type="ARBA" id="ARBA00023136"/>
    </source>
</evidence>
<dbReference type="GO" id="GO:0000271">
    <property type="term" value="P:polysaccharide biosynthetic process"/>
    <property type="evidence" value="ECO:0007669"/>
    <property type="project" value="InterPro"/>
</dbReference>
<gene>
    <name evidence="8" type="ORF">GGQ80_002366</name>
</gene>
<name>A0A840F589_9SPHN</name>
<feature type="transmembrane region" description="Helical" evidence="6">
    <location>
        <begin position="41"/>
        <end position="64"/>
    </location>
</feature>
<feature type="domain" description="GtrA/DPMS transmembrane" evidence="7">
    <location>
        <begin position="17"/>
        <end position="136"/>
    </location>
</feature>
<protein>
    <submittedName>
        <fullName evidence="8">Putative flippase GtrA</fullName>
    </submittedName>
</protein>
<dbReference type="GO" id="GO:0005886">
    <property type="term" value="C:plasma membrane"/>
    <property type="evidence" value="ECO:0007669"/>
    <property type="project" value="TreeGrafter"/>
</dbReference>
<proteinExistence type="inferred from homology"/>
<evidence type="ECO:0000256" key="6">
    <source>
        <dbReference type="SAM" id="Phobius"/>
    </source>
</evidence>
<feature type="transmembrane region" description="Helical" evidence="6">
    <location>
        <begin position="114"/>
        <end position="131"/>
    </location>
</feature>
<sequence length="141" mass="15389">MADGAGRREEGKRFASFVVTGGIAAFANLGSRWLLSHVMDYPWAVTLAYLVGMTTAYLLARAFVFKPAGGRWQGEFARFAMVNAISFLVVLGVSVGLADWLLPAIGWHWHAEDVAHLVGVMSPIVLSYYAHKHFSFGSRAA</sequence>
<accession>A0A840F589</accession>
<evidence type="ECO:0000259" key="7">
    <source>
        <dbReference type="Pfam" id="PF04138"/>
    </source>
</evidence>
<evidence type="ECO:0000313" key="9">
    <source>
        <dbReference type="Proteomes" id="UP000529795"/>
    </source>
</evidence>